<evidence type="ECO:0000313" key="6">
    <source>
        <dbReference type="EMBL" id="CUS50584.1"/>
    </source>
</evidence>
<dbReference type="PROSITE" id="PS00175">
    <property type="entry name" value="PG_MUTASE"/>
    <property type="match status" value="1"/>
</dbReference>
<evidence type="ECO:0000256" key="4">
    <source>
        <dbReference type="ARBA" id="ARBA00023152"/>
    </source>
</evidence>
<keyword evidence="5 6" id="KW-0413">Isomerase</keyword>
<gene>
    <name evidence="6" type="ORF">MGWOODY_XGa140</name>
</gene>
<evidence type="ECO:0000256" key="5">
    <source>
        <dbReference type="ARBA" id="ARBA00023235"/>
    </source>
</evidence>
<name>A0A161KDV3_9ZZZZ</name>
<reference evidence="6" key="1">
    <citation type="submission" date="2015-10" db="EMBL/GenBank/DDBJ databases">
        <authorList>
            <person name="Gilbert D.G."/>
        </authorList>
    </citation>
    <scope>NUCLEOTIDE SEQUENCE</scope>
</reference>
<evidence type="ECO:0000256" key="2">
    <source>
        <dbReference type="ARBA" id="ARBA00006717"/>
    </source>
</evidence>
<dbReference type="AlphaFoldDB" id="A0A161KDV3"/>
<dbReference type="InterPro" id="IPR013078">
    <property type="entry name" value="His_Pase_superF_clade-1"/>
</dbReference>
<dbReference type="SMART" id="SM00855">
    <property type="entry name" value="PGAM"/>
    <property type="match status" value="1"/>
</dbReference>
<evidence type="ECO:0000256" key="3">
    <source>
        <dbReference type="ARBA" id="ARBA00012028"/>
    </source>
</evidence>
<sequence>MKTLVLVRHGQSTWNLDNRFTGWVDVDLSERGIEEARAAGNTLRDAGFRFDIAMTSYLKRSIRTLWFIQEMLDQMYLPIRPDWRLNERHYGALQGLNKKETAEQHGDEQVLAWRRGYAVRPPALAADDTSRPDADPRYAGINGLPDTESLADTLLRVTEWWDETLVPLLKSDSRLLIVAHGNSLRAMVKFLDQMSENEILEFNIPTGIPMVYEFEDNLSVIRRYYLADDDKLQSAVDEVRNQASTKEG</sequence>
<dbReference type="InterPro" id="IPR005952">
    <property type="entry name" value="Phosphogly_mut1"/>
</dbReference>
<proteinExistence type="inferred from homology"/>
<dbReference type="InterPro" id="IPR001345">
    <property type="entry name" value="PG/BPGM_mutase_AS"/>
</dbReference>
<dbReference type="EMBL" id="CZRL01000032">
    <property type="protein sequence ID" value="CUS50584.1"/>
    <property type="molecule type" value="Genomic_DNA"/>
</dbReference>
<evidence type="ECO:0000256" key="1">
    <source>
        <dbReference type="ARBA" id="ARBA00000380"/>
    </source>
</evidence>
<dbReference type="HAMAP" id="MF_01039">
    <property type="entry name" value="PGAM_GpmA"/>
    <property type="match status" value="1"/>
</dbReference>
<dbReference type="PANTHER" id="PTHR11931">
    <property type="entry name" value="PHOSPHOGLYCERATE MUTASE"/>
    <property type="match status" value="1"/>
</dbReference>
<dbReference type="InterPro" id="IPR029033">
    <property type="entry name" value="His_PPase_superfam"/>
</dbReference>
<dbReference type="GO" id="GO:0004619">
    <property type="term" value="F:phosphoglycerate mutase activity"/>
    <property type="evidence" value="ECO:0007669"/>
    <property type="project" value="UniProtKB-EC"/>
</dbReference>
<organism evidence="6">
    <name type="scientific">hydrothermal vent metagenome</name>
    <dbReference type="NCBI Taxonomy" id="652676"/>
    <lineage>
        <taxon>unclassified sequences</taxon>
        <taxon>metagenomes</taxon>
        <taxon>ecological metagenomes</taxon>
    </lineage>
</organism>
<comment type="similarity">
    <text evidence="2">Belongs to the phosphoglycerate mutase family. BPG-dependent PGAM subfamily.</text>
</comment>
<dbReference type="SUPFAM" id="SSF53254">
    <property type="entry name" value="Phosphoglycerate mutase-like"/>
    <property type="match status" value="1"/>
</dbReference>
<dbReference type="NCBIfam" id="TIGR01258">
    <property type="entry name" value="pgm_1"/>
    <property type="match status" value="1"/>
</dbReference>
<accession>A0A161KDV3</accession>
<dbReference type="Pfam" id="PF00300">
    <property type="entry name" value="His_Phos_1"/>
    <property type="match status" value="1"/>
</dbReference>
<dbReference type="FunFam" id="3.40.50.1240:FF:000003">
    <property type="entry name" value="2,3-bisphosphoglycerate-dependent phosphoglycerate mutase"/>
    <property type="match status" value="1"/>
</dbReference>
<dbReference type="NCBIfam" id="NF010713">
    <property type="entry name" value="PRK14115.1"/>
    <property type="match status" value="1"/>
</dbReference>
<dbReference type="Gene3D" id="3.40.50.1240">
    <property type="entry name" value="Phosphoglycerate mutase-like"/>
    <property type="match status" value="1"/>
</dbReference>
<dbReference type="EC" id="5.4.2.11" evidence="3"/>
<dbReference type="PIRSF" id="PIRSF000709">
    <property type="entry name" value="6PFK_2-Ptase"/>
    <property type="match status" value="1"/>
</dbReference>
<dbReference type="CDD" id="cd07067">
    <property type="entry name" value="HP_PGM_like"/>
    <property type="match status" value="1"/>
</dbReference>
<protein>
    <recommendedName>
        <fullName evidence="3">phosphoglycerate mutase (2,3-diphosphoglycerate-dependent)</fullName>
        <ecNumber evidence="3">5.4.2.11</ecNumber>
    </recommendedName>
</protein>
<keyword evidence="4" id="KW-0324">Glycolysis</keyword>
<comment type="catalytic activity">
    <reaction evidence="1">
        <text>(2R)-2-phosphoglycerate = (2R)-3-phosphoglycerate</text>
        <dbReference type="Rhea" id="RHEA:15901"/>
        <dbReference type="ChEBI" id="CHEBI:58272"/>
        <dbReference type="ChEBI" id="CHEBI:58289"/>
        <dbReference type="EC" id="5.4.2.11"/>
    </reaction>
</comment>
<dbReference type="GO" id="GO:0006096">
    <property type="term" value="P:glycolytic process"/>
    <property type="evidence" value="ECO:0007669"/>
    <property type="project" value="UniProtKB-KW"/>
</dbReference>